<evidence type="ECO:0000256" key="6">
    <source>
        <dbReference type="ARBA" id="ARBA00022692"/>
    </source>
</evidence>
<evidence type="ECO:0000259" key="12">
    <source>
        <dbReference type="Pfam" id="PF05658"/>
    </source>
</evidence>
<dbReference type="EMBL" id="CP009963">
    <property type="protein sequence ID" value="AIY44186.1"/>
    <property type="molecule type" value="Genomic_DNA"/>
</dbReference>
<evidence type="ECO:0000313" key="15">
    <source>
        <dbReference type="Proteomes" id="UP000030302"/>
    </source>
</evidence>
<evidence type="ECO:0000256" key="2">
    <source>
        <dbReference type="ARBA" id="ARBA00004442"/>
    </source>
</evidence>
<dbReference type="Gene3D" id="1.20.5.2280">
    <property type="match status" value="1"/>
</dbReference>
<dbReference type="Gene3D" id="3.30.1300.30">
    <property type="entry name" value="GSPII I/J protein-like"/>
    <property type="match status" value="1"/>
</dbReference>
<feature type="domain" description="Trimeric autotransporter adhesin YadA-like stalk" evidence="13">
    <location>
        <begin position="278"/>
        <end position="313"/>
    </location>
</feature>
<dbReference type="HOGENOM" id="CLU_007476_0_0_4"/>
<dbReference type="InterPro" id="IPR008635">
    <property type="entry name" value="Coiled_stalk_dom"/>
</dbReference>
<keyword evidence="7" id="KW-0732">Signal</keyword>
<organism evidence="14 15">
    <name type="scientific">Collimonas arenae</name>
    <dbReference type="NCBI Taxonomy" id="279058"/>
    <lineage>
        <taxon>Bacteria</taxon>
        <taxon>Pseudomonadati</taxon>
        <taxon>Pseudomonadota</taxon>
        <taxon>Betaproteobacteria</taxon>
        <taxon>Burkholderiales</taxon>
        <taxon>Oxalobacteraceae</taxon>
        <taxon>Collimonas</taxon>
    </lineage>
</organism>
<sequence length="758" mass="72610">MATTIICSKKAVIKKKFPYGKTALSAALFIAFSVPSMHEANAGTLLCEGPSAVMQNGGTLPGLTGGQTGTWTAYTGNTDIPLPANLGFVLDATPSSTCPTGTTNAGYAATTSELTTLIQSSANPSTVTYNNGGTTANPGTVTVAPGVNGTDAVNVNQLNTVSTAVTNLSTSVSSLSTSQTALSSTVSTLSTSVSGLSTSQTALGQSVASSLGGGSSYNPATGAITQPSYTVNGSTYNDVGSALGAVSTLAANSVQYDDPSHSAITLGGVGSTTPVSLHNVAAGVAGTDAVNVNQLNAAGANTLNQANTYTDLKTKYFQANSTGAASSATGTDAVAIGPGTVVAGNSAIAGGLNATASADQTVVFGANSVGSAVGAVAVGATSAASGVGAVAVGDNSTAAAANTVAVGQLSKASSAGAVAIGFNAQATGDPTVAIGANSLAQGNNSVALGAGAQATQANSVALGAGSTTAATIATTGTTINGTAYKFAGTVPLGTVSVGSVGSERTVTNVAAGQVNATSTDAVNGSQLNATNQSVNALGSNVNALGTSVAGNLGGGATYNPATGAVTAPSYTINGVTYNSVGGAIGAVGSSIAANNTSGLPNPVASGANSVAIGPGSVSDRSNTVSVGSAGAERAIANVAAGTYSTDATNLGQVTGMVNSGVSQADAYTDSKLGQFSQQVTKQMNAVGAASMAASSLIPNARAEGNFQLAAAMGTYAGATAVAVGANYWASDRFLINAHFSHATSGGKMATSIGATLGF</sequence>
<keyword evidence="6" id="KW-0812">Transmembrane</keyword>
<keyword evidence="8" id="KW-0653">Protein transport</keyword>
<feature type="domain" description="Trimeric autotransporter adhesin YadA-like head" evidence="12">
    <location>
        <begin position="440"/>
        <end position="466"/>
    </location>
</feature>
<feature type="domain" description="Trimeric autotransporter adhesin YadA-like head" evidence="12">
    <location>
        <begin position="604"/>
        <end position="628"/>
    </location>
</feature>
<feature type="domain" description="Trimeric autotransporter adhesin YadA-like head" evidence="12">
    <location>
        <begin position="328"/>
        <end position="354"/>
    </location>
</feature>
<dbReference type="RefSeq" id="WP_081992872.1">
    <property type="nucleotide sequence ID" value="NZ_CP009963.1"/>
</dbReference>
<dbReference type="SUPFAM" id="SSF101967">
    <property type="entry name" value="Adhesin YadA, collagen-binding domain"/>
    <property type="match status" value="2"/>
</dbReference>
<dbReference type="InterPro" id="IPR011049">
    <property type="entry name" value="Serralysin-like_metalloprot_C"/>
</dbReference>
<evidence type="ECO:0000256" key="4">
    <source>
        <dbReference type="ARBA" id="ARBA00022448"/>
    </source>
</evidence>
<evidence type="ECO:0000256" key="5">
    <source>
        <dbReference type="ARBA" id="ARBA00022452"/>
    </source>
</evidence>
<dbReference type="SUPFAM" id="SSF54523">
    <property type="entry name" value="Pili subunits"/>
    <property type="match status" value="1"/>
</dbReference>
<keyword evidence="14" id="KW-0614">Plasmid</keyword>
<accession>A0A0A1FHY5</accession>
<dbReference type="InterPro" id="IPR005594">
    <property type="entry name" value="YadA_C"/>
</dbReference>
<feature type="domain" description="Trimeric autotransporter adhesin YadA-like stalk" evidence="13">
    <location>
        <begin position="506"/>
        <end position="547"/>
    </location>
</feature>
<keyword evidence="4" id="KW-0813">Transport</keyword>
<dbReference type="Gene3D" id="2.150.10.10">
    <property type="entry name" value="Serralysin-like metalloprotease, C-terminal"/>
    <property type="match status" value="4"/>
</dbReference>
<feature type="domain" description="Trimeric autotransporter adhesin YadA-like stalk" evidence="13">
    <location>
        <begin position="143"/>
        <end position="180"/>
    </location>
</feature>
<name>A0A0A1FHY5_9BURK</name>
<feature type="domain" description="Trimeric autotransporter adhesin YadA-like stalk" evidence="13">
    <location>
        <begin position="635"/>
        <end position="659"/>
    </location>
</feature>
<reference evidence="15" key="1">
    <citation type="journal article" date="2014" name="Soil Biol. Biochem.">
        <title>Structure and function of bacterial communities in ageing soils: Insights from the Mendocino ecological staircase.</title>
        <authorList>
            <person name="Uroz S."/>
            <person name="Tech J.J."/>
            <person name="Sawaya N.A."/>
            <person name="Frey-Klett P."/>
            <person name="Leveau J.H.J."/>
        </authorList>
    </citation>
    <scope>NUCLEOTIDE SEQUENCE [LARGE SCALE GENOMIC DNA]</scope>
    <source>
        <strain evidence="15">Cal35</strain>
        <plasmid evidence="15">unnamed</plasmid>
    </source>
</reference>
<dbReference type="GO" id="GO:0009279">
    <property type="term" value="C:cell outer membrane"/>
    <property type="evidence" value="ECO:0007669"/>
    <property type="project" value="UniProtKB-SubCell"/>
</dbReference>
<feature type="domain" description="Trimeric autotransporter adhesin YadA-like C-terminal membrane anchor" evidence="11">
    <location>
        <begin position="698"/>
        <end position="757"/>
    </location>
</feature>
<comment type="similarity">
    <text evidence="3">Belongs to the autotransporter-2 (AT-2) (TC 1.B.40) family.</text>
</comment>
<protein>
    <submittedName>
        <fullName evidence="14">Cell surface protein</fullName>
    </submittedName>
</protein>
<dbReference type="GO" id="GO:0009986">
    <property type="term" value="C:cell surface"/>
    <property type="evidence" value="ECO:0007669"/>
    <property type="project" value="UniProtKB-SubCell"/>
</dbReference>
<dbReference type="Pfam" id="PF05662">
    <property type="entry name" value="YadA_stalk"/>
    <property type="match status" value="4"/>
</dbReference>
<feature type="domain" description="Trimeric autotransporter adhesin YadA-like head" evidence="12">
    <location>
        <begin position="412"/>
        <end position="438"/>
    </location>
</feature>
<dbReference type="OrthoDB" id="1632057at2"/>
<evidence type="ECO:0000256" key="10">
    <source>
        <dbReference type="ARBA" id="ARBA00023237"/>
    </source>
</evidence>
<dbReference type="AlphaFoldDB" id="A0A0A1FHY5"/>
<dbReference type="Proteomes" id="UP000030302">
    <property type="component" value="Plasmid unnamed"/>
</dbReference>
<comment type="subcellular location">
    <subcellularLocation>
        <location evidence="2">Cell outer membrane</location>
    </subcellularLocation>
    <subcellularLocation>
        <location evidence="1">Cell surface</location>
    </subcellularLocation>
</comment>
<dbReference type="InterPro" id="IPR045584">
    <property type="entry name" value="Pilin-like"/>
</dbReference>
<gene>
    <name evidence="14" type="ORF">LT85_p007</name>
</gene>
<keyword evidence="9" id="KW-0472">Membrane</keyword>
<evidence type="ECO:0000256" key="1">
    <source>
        <dbReference type="ARBA" id="ARBA00004241"/>
    </source>
</evidence>
<feature type="domain" description="Trimeric autotransporter adhesin YadA-like head" evidence="12">
    <location>
        <begin position="384"/>
        <end position="408"/>
    </location>
</feature>
<geneLocation type="plasmid" evidence="14 15">
    <name>unnamed</name>
</geneLocation>
<dbReference type="CDD" id="cd12820">
    <property type="entry name" value="LbR_YadA-like"/>
    <property type="match status" value="1"/>
</dbReference>
<dbReference type="Pfam" id="PF03895">
    <property type="entry name" value="YadA_anchor"/>
    <property type="match status" value="1"/>
</dbReference>
<proteinExistence type="inferred from homology"/>
<evidence type="ECO:0000256" key="7">
    <source>
        <dbReference type="ARBA" id="ARBA00022729"/>
    </source>
</evidence>
<evidence type="ECO:0000256" key="8">
    <source>
        <dbReference type="ARBA" id="ARBA00022927"/>
    </source>
</evidence>
<evidence type="ECO:0000259" key="11">
    <source>
        <dbReference type="Pfam" id="PF03895"/>
    </source>
</evidence>
<evidence type="ECO:0000256" key="9">
    <source>
        <dbReference type="ARBA" id="ARBA00023136"/>
    </source>
</evidence>
<evidence type="ECO:0000256" key="3">
    <source>
        <dbReference type="ARBA" id="ARBA00005848"/>
    </source>
</evidence>
<evidence type="ECO:0000259" key="13">
    <source>
        <dbReference type="Pfam" id="PF05662"/>
    </source>
</evidence>
<dbReference type="InterPro" id="IPR008640">
    <property type="entry name" value="Adhesin_Head_dom"/>
</dbReference>
<dbReference type="GO" id="GO:0015031">
    <property type="term" value="P:protein transport"/>
    <property type="evidence" value="ECO:0007669"/>
    <property type="project" value="UniProtKB-KW"/>
</dbReference>
<keyword evidence="5" id="KW-1134">Transmembrane beta strand</keyword>
<dbReference type="KEGG" id="care:LT85_p007"/>
<keyword evidence="10" id="KW-0998">Cell outer membrane</keyword>
<evidence type="ECO:0000313" key="14">
    <source>
        <dbReference type="EMBL" id="AIY44186.1"/>
    </source>
</evidence>
<keyword evidence="15" id="KW-1185">Reference proteome</keyword>
<dbReference type="Pfam" id="PF05658">
    <property type="entry name" value="YadA_head"/>
    <property type="match status" value="5"/>
</dbReference>